<evidence type="ECO:0000259" key="1">
    <source>
        <dbReference type="Pfam" id="PF02541"/>
    </source>
</evidence>
<feature type="domain" description="Ppx/GppA phosphatase N-terminal" evidence="1">
    <location>
        <begin position="30"/>
        <end position="315"/>
    </location>
</feature>
<keyword evidence="3" id="KW-1185">Reference proteome</keyword>
<dbReference type="Pfam" id="PF02541">
    <property type="entry name" value="Ppx-GppA"/>
    <property type="match status" value="1"/>
</dbReference>
<evidence type="ECO:0000313" key="3">
    <source>
        <dbReference type="Proteomes" id="UP001499854"/>
    </source>
</evidence>
<evidence type="ECO:0000313" key="2">
    <source>
        <dbReference type="EMBL" id="GAA1951670.1"/>
    </source>
</evidence>
<sequence length="321" mass="34274">MEGMTKRVAAIDCGTNSIRLLIADVHPRTGRATDVVREMRIVRLGEGVDATGRLAPAALERTFAACLEYQDLIERNSGGTPIPLRFVATSATRDAENRQEFVDGVKGILGVEPYVATGDEEARFSFTGATTELPHDRHHAPYLVIDIGGGSTEFVLGDGRSGVIAARSVDMGCVRMYERHLKSDGAPTQGQIKAARADIEKLIDRAAEAVPLEEARTLVGLAGTVTTLGAIALELEEYDSERVHLSHMSLGRVRDISGRLLGMTPEERKAVPAVHPGRADVIGAGALVLLAIMERVAPNLVTPEVVVSERDILDGIAASIA</sequence>
<gene>
    <name evidence="2" type="ORF">GCM10009838_03470</name>
</gene>
<dbReference type="Gene3D" id="3.30.420.150">
    <property type="entry name" value="Exopolyphosphatase. Domain 2"/>
    <property type="match status" value="1"/>
</dbReference>
<accession>A0ABN2QI01</accession>
<dbReference type="PANTHER" id="PTHR30005:SF13">
    <property type="entry name" value="EXOPOLYPHOSPHATASE 2"/>
    <property type="match status" value="1"/>
</dbReference>
<protein>
    <submittedName>
        <fullName evidence="2">Ppx/GppA phosphatase family protein</fullName>
    </submittedName>
</protein>
<dbReference type="SUPFAM" id="SSF53067">
    <property type="entry name" value="Actin-like ATPase domain"/>
    <property type="match status" value="2"/>
</dbReference>
<dbReference type="InterPro" id="IPR043129">
    <property type="entry name" value="ATPase_NBD"/>
</dbReference>
<proteinExistence type="predicted"/>
<dbReference type="EMBL" id="BAAAQM010000001">
    <property type="protein sequence ID" value="GAA1951670.1"/>
    <property type="molecule type" value="Genomic_DNA"/>
</dbReference>
<reference evidence="2 3" key="1">
    <citation type="journal article" date="2019" name="Int. J. Syst. Evol. Microbiol.">
        <title>The Global Catalogue of Microorganisms (GCM) 10K type strain sequencing project: providing services to taxonomists for standard genome sequencing and annotation.</title>
        <authorList>
            <consortium name="The Broad Institute Genomics Platform"/>
            <consortium name="The Broad Institute Genome Sequencing Center for Infectious Disease"/>
            <person name="Wu L."/>
            <person name="Ma J."/>
        </authorList>
    </citation>
    <scope>NUCLEOTIDE SEQUENCE [LARGE SCALE GENOMIC DNA]</scope>
    <source>
        <strain evidence="2 3">JCM 16013</strain>
    </source>
</reference>
<comment type="caution">
    <text evidence="2">The sequence shown here is derived from an EMBL/GenBank/DDBJ whole genome shotgun (WGS) entry which is preliminary data.</text>
</comment>
<name>A0ABN2QI01_9ACTN</name>
<dbReference type="CDD" id="cd24119">
    <property type="entry name" value="ASKHA_NBD_MtPPX2-like"/>
    <property type="match status" value="1"/>
</dbReference>
<dbReference type="InterPro" id="IPR003695">
    <property type="entry name" value="Ppx_GppA_N"/>
</dbReference>
<dbReference type="Gene3D" id="3.30.420.40">
    <property type="match status" value="1"/>
</dbReference>
<organism evidence="2 3">
    <name type="scientific">Catenulispora subtropica</name>
    <dbReference type="NCBI Taxonomy" id="450798"/>
    <lineage>
        <taxon>Bacteria</taxon>
        <taxon>Bacillati</taxon>
        <taxon>Actinomycetota</taxon>
        <taxon>Actinomycetes</taxon>
        <taxon>Catenulisporales</taxon>
        <taxon>Catenulisporaceae</taxon>
        <taxon>Catenulispora</taxon>
    </lineage>
</organism>
<dbReference type="InterPro" id="IPR050273">
    <property type="entry name" value="GppA/Ppx_hydrolase"/>
</dbReference>
<dbReference type="PANTHER" id="PTHR30005">
    <property type="entry name" value="EXOPOLYPHOSPHATASE"/>
    <property type="match status" value="1"/>
</dbReference>
<dbReference type="Proteomes" id="UP001499854">
    <property type="component" value="Unassembled WGS sequence"/>
</dbReference>